<dbReference type="InterPro" id="IPR039465">
    <property type="entry name" value="IL-17_rcpt-like"/>
</dbReference>
<evidence type="ECO:0000313" key="4">
    <source>
        <dbReference type="Proteomes" id="UP001266305"/>
    </source>
</evidence>
<comment type="caution">
    <text evidence="3">The sequence shown here is derived from an EMBL/GenBank/DDBJ whole genome shotgun (WGS) entry which is preliminary data.</text>
</comment>
<keyword evidence="1" id="KW-0732">Signal</keyword>
<organism evidence="3 4">
    <name type="scientific">Saguinus oedipus</name>
    <name type="common">Cotton-top tamarin</name>
    <name type="synonym">Oedipomidas oedipus</name>
    <dbReference type="NCBI Taxonomy" id="9490"/>
    <lineage>
        <taxon>Eukaryota</taxon>
        <taxon>Metazoa</taxon>
        <taxon>Chordata</taxon>
        <taxon>Craniata</taxon>
        <taxon>Vertebrata</taxon>
        <taxon>Euteleostomi</taxon>
        <taxon>Mammalia</taxon>
        <taxon>Eutheria</taxon>
        <taxon>Euarchontoglires</taxon>
        <taxon>Primates</taxon>
        <taxon>Haplorrhini</taxon>
        <taxon>Platyrrhini</taxon>
        <taxon>Cebidae</taxon>
        <taxon>Callitrichinae</taxon>
        <taxon>Saguinus</taxon>
    </lineage>
</organism>
<reference evidence="3 4" key="1">
    <citation type="submission" date="2023-05" db="EMBL/GenBank/DDBJ databases">
        <title>B98-5 Cell Line De Novo Hybrid Assembly: An Optical Mapping Approach.</title>
        <authorList>
            <person name="Kananen K."/>
            <person name="Auerbach J.A."/>
            <person name="Kautto E."/>
            <person name="Blachly J.S."/>
        </authorList>
    </citation>
    <scope>NUCLEOTIDE SEQUENCE [LARGE SCALE GENOMIC DNA]</scope>
    <source>
        <strain evidence="3">B95-8</strain>
        <tissue evidence="3">Cell line</tissue>
    </source>
</reference>
<dbReference type="PANTHER" id="PTHR15583:SF13">
    <property type="entry name" value="INTERLEUKIN-17 RECEPTOR A"/>
    <property type="match status" value="1"/>
</dbReference>
<evidence type="ECO:0000256" key="2">
    <source>
        <dbReference type="SAM" id="MobiDB-lite"/>
    </source>
</evidence>
<name>A0ABQ9WC26_SAGOE</name>
<evidence type="ECO:0000313" key="3">
    <source>
        <dbReference type="EMBL" id="KAK2119203.1"/>
    </source>
</evidence>
<gene>
    <name evidence="3" type="primary">IL17RA_2</name>
    <name evidence="3" type="ORF">P7K49_000589</name>
</gene>
<keyword evidence="3" id="KW-0675">Receptor</keyword>
<evidence type="ECO:0000256" key="1">
    <source>
        <dbReference type="ARBA" id="ARBA00022729"/>
    </source>
</evidence>
<dbReference type="Proteomes" id="UP001266305">
    <property type="component" value="Unassembled WGS sequence"/>
</dbReference>
<proteinExistence type="predicted"/>
<accession>A0ABQ9WC26</accession>
<feature type="region of interest" description="Disordered" evidence="2">
    <location>
        <begin position="181"/>
        <end position="202"/>
    </location>
</feature>
<dbReference type="EMBL" id="JASSZA010000001">
    <property type="protein sequence ID" value="KAK2119203.1"/>
    <property type="molecule type" value="Genomic_DNA"/>
</dbReference>
<dbReference type="PANTHER" id="PTHR15583">
    <property type="entry name" value="INTERLEUKIN-17 RECEPTOR"/>
    <property type="match status" value="1"/>
</dbReference>
<sequence>MDRFEEVYFHIQNLEMFQPGRIHHFGELSGDNYLRSPGGRQLDAALDRFRDWQARCPDWFEHVFEEPLLPSGTGIVKWAPLVGEPGSQACLAVDLLVGEKGGAAVAKLEPHLQPRGQPAKQPLHILVLPAEEGTPAAAVEARAPGSRCCWPAHAGGEDKACPLLGGLGAGRNSILFLPVDPEDSALGSSPMESPDLLPEDLR</sequence>
<keyword evidence="4" id="KW-1185">Reference proteome</keyword>
<protein>
    <submittedName>
        <fullName evidence="3">Interleukin-17 receptor A</fullName>
    </submittedName>
</protein>